<evidence type="ECO:0000256" key="8">
    <source>
        <dbReference type="ARBA" id="ARBA00023306"/>
    </source>
</evidence>
<keyword evidence="7" id="KW-0233">DNA recombination</keyword>
<feature type="domain" description="Core-binding (CB)" evidence="12">
    <location>
        <begin position="28"/>
        <end position="143"/>
    </location>
</feature>
<dbReference type="InterPro" id="IPR050090">
    <property type="entry name" value="Tyrosine_recombinase_XerCD"/>
</dbReference>
<reference evidence="13 14" key="1">
    <citation type="submission" date="2019-03" db="EMBL/GenBank/DDBJ databases">
        <title>Draft genome sequences of novel Actinobacteria.</title>
        <authorList>
            <person name="Sahin N."/>
            <person name="Ay H."/>
            <person name="Saygin H."/>
        </authorList>
    </citation>
    <scope>NUCLEOTIDE SEQUENCE [LARGE SCALE GENOMIC DNA]</scope>
    <source>
        <strain evidence="13 14">H3C3</strain>
    </source>
</reference>
<dbReference type="Pfam" id="PF00589">
    <property type="entry name" value="Phage_integrase"/>
    <property type="match status" value="1"/>
</dbReference>
<dbReference type="RefSeq" id="WP_131902232.1">
    <property type="nucleotide sequence ID" value="NZ_SMKU01000336.1"/>
</dbReference>
<dbReference type="GO" id="GO:0003677">
    <property type="term" value="F:DNA binding"/>
    <property type="evidence" value="ECO:0007669"/>
    <property type="project" value="UniProtKB-UniRule"/>
</dbReference>
<evidence type="ECO:0000256" key="10">
    <source>
        <dbReference type="SAM" id="MobiDB-lite"/>
    </source>
</evidence>
<feature type="region of interest" description="Disordered" evidence="10">
    <location>
        <begin position="1"/>
        <end position="25"/>
    </location>
</feature>
<keyword evidence="6 9" id="KW-0238">DNA-binding</keyword>
<dbReference type="InterPro" id="IPR011010">
    <property type="entry name" value="DNA_brk_join_enz"/>
</dbReference>
<proteinExistence type="predicted"/>
<dbReference type="Gene3D" id="1.10.443.10">
    <property type="entry name" value="Intergrase catalytic core"/>
    <property type="match status" value="1"/>
</dbReference>
<keyword evidence="8" id="KW-0131">Cell cycle</keyword>
<dbReference type="InterPro" id="IPR002104">
    <property type="entry name" value="Integrase_catalytic"/>
</dbReference>
<dbReference type="InterPro" id="IPR010998">
    <property type="entry name" value="Integrase_recombinase_N"/>
</dbReference>
<evidence type="ECO:0000256" key="6">
    <source>
        <dbReference type="ARBA" id="ARBA00023125"/>
    </source>
</evidence>
<dbReference type="SUPFAM" id="SSF56349">
    <property type="entry name" value="DNA breaking-rejoining enzymes"/>
    <property type="match status" value="1"/>
</dbReference>
<evidence type="ECO:0000259" key="11">
    <source>
        <dbReference type="PROSITE" id="PS51898"/>
    </source>
</evidence>
<protein>
    <submittedName>
        <fullName evidence="13">Integrase</fullName>
    </submittedName>
</protein>
<dbReference type="GO" id="GO:0015074">
    <property type="term" value="P:DNA integration"/>
    <property type="evidence" value="ECO:0007669"/>
    <property type="project" value="UniProtKB-KW"/>
</dbReference>
<evidence type="ECO:0000256" key="4">
    <source>
        <dbReference type="ARBA" id="ARBA00022829"/>
    </source>
</evidence>
<feature type="compositionally biased region" description="Basic and acidic residues" evidence="10">
    <location>
        <begin position="1"/>
        <end position="11"/>
    </location>
</feature>
<dbReference type="AlphaFoldDB" id="A0A4R5AF47"/>
<dbReference type="PANTHER" id="PTHR30349">
    <property type="entry name" value="PHAGE INTEGRASE-RELATED"/>
    <property type="match status" value="1"/>
</dbReference>
<evidence type="ECO:0000256" key="2">
    <source>
        <dbReference type="ARBA" id="ARBA00022490"/>
    </source>
</evidence>
<dbReference type="EMBL" id="SMKU01000336">
    <property type="protein sequence ID" value="TDD68572.1"/>
    <property type="molecule type" value="Genomic_DNA"/>
</dbReference>
<evidence type="ECO:0000256" key="7">
    <source>
        <dbReference type="ARBA" id="ARBA00023172"/>
    </source>
</evidence>
<evidence type="ECO:0000313" key="14">
    <source>
        <dbReference type="Proteomes" id="UP000294513"/>
    </source>
</evidence>
<evidence type="ECO:0000256" key="5">
    <source>
        <dbReference type="ARBA" id="ARBA00022908"/>
    </source>
</evidence>
<dbReference type="CDD" id="cd00397">
    <property type="entry name" value="DNA_BRE_C"/>
    <property type="match status" value="1"/>
</dbReference>
<keyword evidence="5" id="KW-0229">DNA integration</keyword>
<evidence type="ECO:0000256" key="1">
    <source>
        <dbReference type="ARBA" id="ARBA00004496"/>
    </source>
</evidence>
<dbReference type="OrthoDB" id="3183879at2"/>
<name>A0A4R5AF47_9ACTN</name>
<comment type="caution">
    <text evidence="13">The sequence shown here is derived from an EMBL/GenBank/DDBJ whole genome shotgun (WGS) entry which is preliminary data.</text>
</comment>
<gene>
    <name evidence="13" type="ORF">E1298_38220</name>
</gene>
<dbReference type="GO" id="GO:0051301">
    <property type="term" value="P:cell division"/>
    <property type="evidence" value="ECO:0007669"/>
    <property type="project" value="UniProtKB-KW"/>
</dbReference>
<feature type="domain" description="Tyr recombinase" evidence="11">
    <location>
        <begin position="165"/>
        <end position="354"/>
    </location>
</feature>
<dbReference type="PROSITE" id="PS51900">
    <property type="entry name" value="CB"/>
    <property type="match status" value="1"/>
</dbReference>
<dbReference type="Proteomes" id="UP000294513">
    <property type="component" value="Unassembled WGS sequence"/>
</dbReference>
<dbReference type="InterPro" id="IPR044068">
    <property type="entry name" value="CB"/>
</dbReference>
<evidence type="ECO:0000256" key="3">
    <source>
        <dbReference type="ARBA" id="ARBA00022618"/>
    </source>
</evidence>
<dbReference type="GO" id="GO:0007059">
    <property type="term" value="P:chromosome segregation"/>
    <property type="evidence" value="ECO:0007669"/>
    <property type="project" value="UniProtKB-KW"/>
</dbReference>
<sequence>MEAHVIEFDPSRRRRGSRPRVQPAGQVPAGLPLMAAWDSWLISMRARGLSDDTIEVYDLVVRSFAAWLLDADRCLCHQAEDAGQPCPAGVDVTGRAALRQASGVEHITTAQIRLYLTHRRLKNSAADAHKHFRTLRTMFNWLIKENERTAPSPVDSDDEPNPSKKVFQPLTDDELRALLKTCKGDTFEDRRDTAIIRILMDNGVRVEGLAGLRYTPDDDETHDVHLSRYVLRIVLKGGDEHWAPIGRKTVAALDRYIRARARRRDATVEPWLWLGKRGRFGKTGIQQMIEKRGEQAGLGRRIGPHDFRRTAADAYLDAGGDPLDLMRIGGWKSLAMVQHYTAARADARARQAHARLSPGDRI</sequence>
<evidence type="ECO:0000256" key="9">
    <source>
        <dbReference type="PROSITE-ProRule" id="PRU01248"/>
    </source>
</evidence>
<comment type="subcellular location">
    <subcellularLocation>
        <location evidence="1">Cytoplasm</location>
    </subcellularLocation>
</comment>
<dbReference type="PROSITE" id="PS51898">
    <property type="entry name" value="TYR_RECOMBINASE"/>
    <property type="match status" value="1"/>
</dbReference>
<dbReference type="PANTHER" id="PTHR30349:SF77">
    <property type="entry name" value="TYROSINE RECOMBINASE XERC"/>
    <property type="match status" value="1"/>
</dbReference>
<dbReference type="GO" id="GO:0005737">
    <property type="term" value="C:cytoplasm"/>
    <property type="evidence" value="ECO:0007669"/>
    <property type="project" value="UniProtKB-SubCell"/>
</dbReference>
<evidence type="ECO:0000259" key="12">
    <source>
        <dbReference type="PROSITE" id="PS51900"/>
    </source>
</evidence>
<keyword evidence="3" id="KW-0132">Cell division</keyword>
<evidence type="ECO:0000313" key="13">
    <source>
        <dbReference type="EMBL" id="TDD68572.1"/>
    </source>
</evidence>
<dbReference type="InterPro" id="IPR013762">
    <property type="entry name" value="Integrase-like_cat_sf"/>
</dbReference>
<keyword evidence="2" id="KW-0963">Cytoplasm</keyword>
<accession>A0A4R5AF47</accession>
<keyword evidence="4" id="KW-0159">Chromosome partition</keyword>
<dbReference type="GO" id="GO:0006310">
    <property type="term" value="P:DNA recombination"/>
    <property type="evidence" value="ECO:0007669"/>
    <property type="project" value="UniProtKB-KW"/>
</dbReference>
<organism evidence="13 14">
    <name type="scientific">Actinomadura rubrisoli</name>
    <dbReference type="NCBI Taxonomy" id="2530368"/>
    <lineage>
        <taxon>Bacteria</taxon>
        <taxon>Bacillati</taxon>
        <taxon>Actinomycetota</taxon>
        <taxon>Actinomycetes</taxon>
        <taxon>Streptosporangiales</taxon>
        <taxon>Thermomonosporaceae</taxon>
        <taxon>Actinomadura</taxon>
    </lineage>
</organism>
<keyword evidence="14" id="KW-1185">Reference proteome</keyword>
<dbReference type="Gene3D" id="1.10.150.130">
    <property type="match status" value="1"/>
</dbReference>